<sequence>MAVILRHKIGFEGLLDMRFQSSDPKYDLNTPTFDTSLHLANARQQAIERGLDDILIVDADCHHYETDNLEPILQMIDDPAFRQVALNTYRYRGASAVFFDQPGYQDVGGRVTRYLERKGEGSRLGLTGAERDAKQAHKWMDAFSVDYACLFPTPMLLLGLHPQVEVEVLMARAYNRWMTEVLLPSNPRLVTMLYLPFNDPEATYAVVKEHAGKKGVAGFMVVSTRYKPVHDNAYMKTYALIEELGVPIAFHASYHWSDQIISQCNRFLTAHALGFTFFNAVHCSNWVINGLPERFPKLNVIWIESGLSWIPWLMQRLDHDFRMRTSEAPALRKLPSEYMREMFYTTQPMEMVSNGEALELTMKMINAPTQLLYASDYPHWDMDLPSTIWDLPFLTTEAKKNILGGTAQKIFNIDISHRFPAKSRSAEPVVAK</sequence>
<dbReference type="PANTHER" id="PTHR21240">
    <property type="entry name" value="2-AMINO-3-CARBOXYLMUCONATE-6-SEMIALDEHYDE DECARBOXYLASE"/>
    <property type="match status" value="1"/>
</dbReference>
<keyword evidence="3" id="KW-0378">Hydrolase</keyword>
<dbReference type="InterPro" id="IPR032465">
    <property type="entry name" value="ACMSD"/>
</dbReference>
<proteinExistence type="predicted"/>
<protein>
    <submittedName>
        <fullName evidence="3">TIM-barrel fold metal-dependent hydrolase</fullName>
    </submittedName>
</protein>
<evidence type="ECO:0000313" key="3">
    <source>
        <dbReference type="EMBL" id="MDQ0304842.1"/>
    </source>
</evidence>
<accession>A0ABU0BG79</accession>
<dbReference type="InterPro" id="IPR032466">
    <property type="entry name" value="Metal_Hydrolase"/>
</dbReference>
<dbReference type="InterPro" id="IPR006680">
    <property type="entry name" value="Amidohydro-rel"/>
</dbReference>
<dbReference type="EMBL" id="JAUSUI010000010">
    <property type="protein sequence ID" value="MDQ0304842.1"/>
    <property type="molecule type" value="Genomic_DNA"/>
</dbReference>
<dbReference type="RefSeq" id="WP_307022363.1">
    <property type="nucleotide sequence ID" value="NZ_JAUSUI010000010.1"/>
</dbReference>
<feature type="domain" description="Amidohydrolase-related" evidence="2">
    <location>
        <begin position="67"/>
        <end position="412"/>
    </location>
</feature>
<name>A0ABU0BG79_9HYPH</name>
<dbReference type="GO" id="GO:0016787">
    <property type="term" value="F:hydrolase activity"/>
    <property type="evidence" value="ECO:0007669"/>
    <property type="project" value="UniProtKB-KW"/>
</dbReference>
<dbReference type="Pfam" id="PF04909">
    <property type="entry name" value="Amidohydro_2"/>
    <property type="match status" value="1"/>
</dbReference>
<dbReference type="SUPFAM" id="SSF51556">
    <property type="entry name" value="Metallo-dependent hydrolases"/>
    <property type="match status" value="1"/>
</dbReference>
<evidence type="ECO:0000259" key="2">
    <source>
        <dbReference type="Pfam" id="PF04909"/>
    </source>
</evidence>
<evidence type="ECO:0000313" key="4">
    <source>
        <dbReference type="Proteomes" id="UP001224682"/>
    </source>
</evidence>
<keyword evidence="4" id="KW-1185">Reference proteome</keyword>
<keyword evidence="1" id="KW-0456">Lyase</keyword>
<gene>
    <name evidence="3" type="ORF">J2S75_003892</name>
</gene>
<dbReference type="Proteomes" id="UP001224682">
    <property type="component" value="Unassembled WGS sequence"/>
</dbReference>
<organism evidence="3 4">
    <name type="scientific">Ancylobacter polymorphus</name>
    <dbReference type="NCBI Taxonomy" id="223390"/>
    <lineage>
        <taxon>Bacteria</taxon>
        <taxon>Pseudomonadati</taxon>
        <taxon>Pseudomonadota</taxon>
        <taxon>Alphaproteobacteria</taxon>
        <taxon>Hyphomicrobiales</taxon>
        <taxon>Xanthobacteraceae</taxon>
        <taxon>Ancylobacter</taxon>
    </lineage>
</organism>
<reference evidence="3 4" key="1">
    <citation type="submission" date="2023-07" db="EMBL/GenBank/DDBJ databases">
        <title>Genomic Encyclopedia of Type Strains, Phase IV (KMG-IV): sequencing the most valuable type-strain genomes for metagenomic binning, comparative biology and taxonomic classification.</title>
        <authorList>
            <person name="Goeker M."/>
        </authorList>
    </citation>
    <scope>NUCLEOTIDE SEQUENCE [LARGE SCALE GENOMIC DNA]</scope>
    <source>
        <strain evidence="3 4">DSM 2457</strain>
    </source>
</reference>
<dbReference type="Gene3D" id="3.20.20.140">
    <property type="entry name" value="Metal-dependent hydrolases"/>
    <property type="match status" value="1"/>
</dbReference>
<evidence type="ECO:0000256" key="1">
    <source>
        <dbReference type="ARBA" id="ARBA00023239"/>
    </source>
</evidence>
<comment type="caution">
    <text evidence="3">The sequence shown here is derived from an EMBL/GenBank/DDBJ whole genome shotgun (WGS) entry which is preliminary data.</text>
</comment>
<dbReference type="PANTHER" id="PTHR21240:SF28">
    <property type="entry name" value="ISO-OROTATE DECARBOXYLASE (EUROFUNG)"/>
    <property type="match status" value="1"/>
</dbReference>